<dbReference type="SUPFAM" id="SSF53901">
    <property type="entry name" value="Thiolase-like"/>
    <property type="match status" value="1"/>
</dbReference>
<protein>
    <submittedName>
        <fullName evidence="1">Stage V sporulation protein AD</fullName>
    </submittedName>
</protein>
<dbReference type="InterPro" id="IPR038369">
    <property type="entry name" value="SpoVAD_sf"/>
</dbReference>
<dbReference type="Proteomes" id="UP000318138">
    <property type="component" value="Chromosome"/>
</dbReference>
<gene>
    <name evidence="1" type="primary">spoVAD</name>
    <name evidence="1" type="ORF">FLK61_30475</name>
</gene>
<organism evidence="1 2">
    <name type="scientific">Paenalkalicoccus suaedae</name>
    <dbReference type="NCBI Taxonomy" id="2592382"/>
    <lineage>
        <taxon>Bacteria</taxon>
        <taxon>Bacillati</taxon>
        <taxon>Bacillota</taxon>
        <taxon>Bacilli</taxon>
        <taxon>Bacillales</taxon>
        <taxon>Bacillaceae</taxon>
        <taxon>Paenalkalicoccus</taxon>
    </lineage>
</organism>
<dbReference type="InterPro" id="IPR016039">
    <property type="entry name" value="Thiolase-like"/>
</dbReference>
<keyword evidence="2" id="KW-1185">Reference proteome</keyword>
<reference evidence="2" key="1">
    <citation type="submission" date="2019-07" db="EMBL/GenBank/DDBJ databases">
        <title>Bacillus alkalisoli sp. nov. isolated from saline soil.</title>
        <authorList>
            <person name="Sun J.-Q."/>
            <person name="Xu L."/>
        </authorList>
    </citation>
    <scope>NUCLEOTIDE SEQUENCE [LARGE SCALE GENOMIC DNA]</scope>
    <source>
        <strain evidence="2">M4U3P1</strain>
    </source>
</reference>
<dbReference type="GO" id="GO:0016746">
    <property type="term" value="F:acyltransferase activity"/>
    <property type="evidence" value="ECO:0007669"/>
    <property type="project" value="InterPro"/>
</dbReference>
<accession>A0A859FEN2</accession>
<proteinExistence type="predicted"/>
<evidence type="ECO:0000313" key="1">
    <source>
        <dbReference type="EMBL" id="QKS71044.1"/>
    </source>
</evidence>
<dbReference type="EMBL" id="CP041372">
    <property type="protein sequence ID" value="QKS71044.1"/>
    <property type="molecule type" value="Genomic_DNA"/>
</dbReference>
<dbReference type="RefSeq" id="WP_176009080.1">
    <property type="nucleotide sequence ID" value="NZ_CP041372.2"/>
</dbReference>
<dbReference type="NCBIfam" id="TIGR02845">
    <property type="entry name" value="spore_V_AD"/>
    <property type="match status" value="1"/>
</dbReference>
<dbReference type="NCBIfam" id="NF009069">
    <property type="entry name" value="PRK12404.1"/>
    <property type="match status" value="1"/>
</dbReference>
<dbReference type="PIRSF" id="PIRSF011570">
    <property type="entry name" value="SpoVAD"/>
    <property type="match status" value="1"/>
</dbReference>
<dbReference type="KEGG" id="psua:FLK61_30475"/>
<name>A0A859FEN2_9BACI</name>
<dbReference type="InterPro" id="IPR010894">
    <property type="entry name" value="SpoVAD"/>
</dbReference>
<dbReference type="AlphaFoldDB" id="A0A859FEN2"/>
<dbReference type="Pfam" id="PF07451">
    <property type="entry name" value="SpoVAD"/>
    <property type="match status" value="1"/>
</dbReference>
<sequence>MLVGKQSWQFTNQPVIISTGVIGGPFEKQGAMADYFDQFGKDIWFNQPSFEQAQKQLFEEACHIAFAKSKLQKEDMSFVFAGDLLNQITSTSFAMRALQIPYFGLFGACSTSMEGLAMAAFISNYKGANYVLTGATSHNAAIEKTFRYPTEYGSQKPPTAQWTVTASGVAIVSQQGEGPIISSATIGKVLDEGIEDPYNMGAAMAPAAVDTILAHLRDLNKRMEDYDLIVTGDLGEIGHAIAKELLEKAGHNVQEGIFIDAGMNMYKSDQAVQAGASGAGCSAAYTYGRVVKKLQEGLYNNVLIVATGALLSPLTFQQHETIPAIAHAVALKGGKS</sequence>
<evidence type="ECO:0000313" key="2">
    <source>
        <dbReference type="Proteomes" id="UP000318138"/>
    </source>
</evidence>
<dbReference type="Gene3D" id="3.40.47.40">
    <property type="entry name" value="Stage V sporulation protein AD"/>
    <property type="match status" value="1"/>
</dbReference>
<dbReference type="NCBIfam" id="NF006160">
    <property type="entry name" value="PRK08304.1"/>
    <property type="match status" value="1"/>
</dbReference>